<proteinExistence type="predicted"/>
<name>A0ABQ9IP78_9NEOP</name>
<reference evidence="1 2" key="1">
    <citation type="submission" date="2023-02" db="EMBL/GenBank/DDBJ databases">
        <title>LHISI_Scaffold_Assembly.</title>
        <authorList>
            <person name="Stuart O.P."/>
            <person name="Cleave R."/>
            <person name="Magrath M.J.L."/>
            <person name="Mikheyev A.S."/>
        </authorList>
    </citation>
    <scope>NUCLEOTIDE SEQUENCE [LARGE SCALE GENOMIC DNA]</scope>
    <source>
        <strain evidence="1">Daus_M_001</strain>
        <tissue evidence="1">Leg muscle</tissue>
    </source>
</reference>
<evidence type="ECO:0000313" key="1">
    <source>
        <dbReference type="EMBL" id="KAJ8897970.1"/>
    </source>
</evidence>
<keyword evidence="2" id="KW-1185">Reference proteome</keyword>
<evidence type="ECO:0000313" key="2">
    <source>
        <dbReference type="Proteomes" id="UP001159363"/>
    </source>
</evidence>
<dbReference type="Gene3D" id="1.10.10.10">
    <property type="entry name" value="Winged helix-like DNA-binding domain superfamily/Winged helix DNA-binding domain"/>
    <property type="match status" value="1"/>
</dbReference>
<gene>
    <name evidence="1" type="ORF">PR048_003330</name>
</gene>
<dbReference type="Proteomes" id="UP001159363">
    <property type="component" value="Chromosome 1"/>
</dbReference>
<accession>A0ABQ9IP78</accession>
<organism evidence="1 2">
    <name type="scientific">Dryococelus australis</name>
    <dbReference type="NCBI Taxonomy" id="614101"/>
    <lineage>
        <taxon>Eukaryota</taxon>
        <taxon>Metazoa</taxon>
        <taxon>Ecdysozoa</taxon>
        <taxon>Arthropoda</taxon>
        <taxon>Hexapoda</taxon>
        <taxon>Insecta</taxon>
        <taxon>Pterygota</taxon>
        <taxon>Neoptera</taxon>
        <taxon>Polyneoptera</taxon>
        <taxon>Phasmatodea</taxon>
        <taxon>Verophasmatodea</taxon>
        <taxon>Anareolatae</taxon>
        <taxon>Phasmatidae</taxon>
        <taxon>Eurycanthinae</taxon>
        <taxon>Dryococelus</taxon>
    </lineage>
</organism>
<comment type="caution">
    <text evidence="1">The sequence shown here is derived from an EMBL/GenBank/DDBJ whole genome shotgun (WGS) entry which is preliminary data.</text>
</comment>
<dbReference type="InterPro" id="IPR036388">
    <property type="entry name" value="WH-like_DNA-bd_sf"/>
</dbReference>
<dbReference type="EMBL" id="JARBHB010000001">
    <property type="protein sequence ID" value="KAJ8897970.1"/>
    <property type="molecule type" value="Genomic_DNA"/>
</dbReference>
<sequence>MQRQGKREIIYKTSRPTASSSMIPMCGNLGVPPPRIKHWTPCWEASKKGEEYEGIRERVKERKKTRVEEERELGKARKDRGLALVQVTPVLFRWIKMTKVGKFTPVSLGLCPVESLHCFGEKLLLCDYGEKGVKEEIKWQVIGMRKCSKSYTVIAGRLGISITSVEQTIHKHMKSTTVADLPWSCRLKITNPKRTEQ</sequence>
<protein>
    <submittedName>
        <fullName evidence="1">Uncharacterized protein</fullName>
    </submittedName>
</protein>